<reference evidence="2" key="1">
    <citation type="submission" date="2014-11" db="EMBL/GenBank/DDBJ databases">
        <authorList>
            <person name="Amaro Gonzalez C."/>
        </authorList>
    </citation>
    <scope>NUCLEOTIDE SEQUENCE</scope>
</reference>
<dbReference type="AlphaFoldDB" id="A0A0E9VCB9"/>
<organism evidence="2">
    <name type="scientific">Anguilla anguilla</name>
    <name type="common">European freshwater eel</name>
    <name type="synonym">Muraena anguilla</name>
    <dbReference type="NCBI Taxonomy" id="7936"/>
    <lineage>
        <taxon>Eukaryota</taxon>
        <taxon>Metazoa</taxon>
        <taxon>Chordata</taxon>
        <taxon>Craniata</taxon>
        <taxon>Vertebrata</taxon>
        <taxon>Euteleostomi</taxon>
        <taxon>Actinopterygii</taxon>
        <taxon>Neopterygii</taxon>
        <taxon>Teleostei</taxon>
        <taxon>Anguilliformes</taxon>
        <taxon>Anguillidae</taxon>
        <taxon>Anguilla</taxon>
    </lineage>
</organism>
<evidence type="ECO:0000256" key="1">
    <source>
        <dbReference type="SAM" id="MobiDB-lite"/>
    </source>
</evidence>
<evidence type="ECO:0000313" key="2">
    <source>
        <dbReference type="EMBL" id="JAH74838.1"/>
    </source>
</evidence>
<sequence>MPVCHNHELLLQSNSCTSTQSEKLGHEVSHFRTHPPLVSPGQQTG</sequence>
<reference evidence="2" key="2">
    <citation type="journal article" date="2015" name="Fish Shellfish Immunol.">
        <title>Early steps in the European eel (Anguilla anguilla)-Vibrio vulnificus interaction in the gills: Role of the RtxA13 toxin.</title>
        <authorList>
            <person name="Callol A."/>
            <person name="Pajuelo D."/>
            <person name="Ebbesson L."/>
            <person name="Teles M."/>
            <person name="MacKenzie S."/>
            <person name="Amaro C."/>
        </authorList>
    </citation>
    <scope>NUCLEOTIDE SEQUENCE</scope>
</reference>
<proteinExistence type="predicted"/>
<feature type="region of interest" description="Disordered" evidence="1">
    <location>
        <begin position="18"/>
        <end position="45"/>
    </location>
</feature>
<protein>
    <submittedName>
        <fullName evidence="2">Uncharacterized protein</fullName>
    </submittedName>
</protein>
<name>A0A0E9VCB9_ANGAN</name>
<accession>A0A0E9VCB9</accession>
<dbReference type="EMBL" id="GBXM01033739">
    <property type="protein sequence ID" value="JAH74838.1"/>
    <property type="molecule type" value="Transcribed_RNA"/>
</dbReference>